<evidence type="ECO:0000313" key="1">
    <source>
        <dbReference type="EMBL" id="ACK68599.1"/>
    </source>
</evidence>
<dbReference type="Proteomes" id="UP000002384">
    <property type="component" value="Chromosome"/>
</dbReference>
<dbReference type="EMBL" id="CP001291">
    <property type="protein sequence ID" value="ACK68599.1"/>
    <property type="molecule type" value="Genomic_DNA"/>
</dbReference>
<evidence type="ECO:0000313" key="2">
    <source>
        <dbReference type="Proteomes" id="UP000002384"/>
    </source>
</evidence>
<dbReference type="AlphaFoldDB" id="B7K9B6"/>
<gene>
    <name evidence="1" type="ordered locus">PCC7424_0129</name>
</gene>
<reference evidence="2" key="1">
    <citation type="journal article" date="2011" name="MBio">
        <title>Novel metabolic attributes of the genus Cyanothece, comprising a group of unicellular nitrogen-fixing Cyanobacteria.</title>
        <authorList>
            <person name="Bandyopadhyay A."/>
            <person name="Elvitigala T."/>
            <person name="Welsh E."/>
            <person name="Stockel J."/>
            <person name="Liberton M."/>
            <person name="Min H."/>
            <person name="Sherman L.A."/>
            <person name="Pakrasi H.B."/>
        </authorList>
    </citation>
    <scope>NUCLEOTIDE SEQUENCE [LARGE SCALE GENOMIC DNA]</scope>
    <source>
        <strain evidence="2">PCC 7424</strain>
    </source>
</reference>
<dbReference type="STRING" id="65393.PCC7424_0129"/>
<protein>
    <submittedName>
        <fullName evidence="1">Uncharacterized protein</fullName>
    </submittedName>
</protein>
<dbReference type="HOGENOM" id="CLU_1298734_0_0_3"/>
<sequence length="232" mass="24906">MVKNYNAPVLVYVNMLYDGPPDGDGNATNITVKYAFGSKLKDTLRNDFGQTVITPSMVNDTFVQNLVVGTNNVKPYKARKLDSSLGWDESFCSEDKIDDLIADGWDISRPKLRYPAAGANSLMLKTPINGINYGWVKAKEPGTQPDLSVIGVDPAAINDNLIFFGAEFPKPPRFSKSRGVGSSGVFQSRLSTFGALSKAGDAAAVAAGWSAFGGLYTANHFLATFSGLMSED</sequence>
<dbReference type="OrthoDB" id="582683at2"/>
<dbReference type="RefSeq" id="WP_012597549.1">
    <property type="nucleotide sequence ID" value="NC_011729.1"/>
</dbReference>
<dbReference type="eggNOG" id="ENOG5033GXK">
    <property type="taxonomic scope" value="Bacteria"/>
</dbReference>
<proteinExistence type="predicted"/>
<organism evidence="1 2">
    <name type="scientific">Gloeothece citriformis (strain PCC 7424)</name>
    <name type="common">Cyanothece sp. (strain PCC 7424)</name>
    <dbReference type="NCBI Taxonomy" id="65393"/>
    <lineage>
        <taxon>Bacteria</taxon>
        <taxon>Bacillati</taxon>
        <taxon>Cyanobacteriota</taxon>
        <taxon>Cyanophyceae</taxon>
        <taxon>Oscillatoriophycideae</taxon>
        <taxon>Chroococcales</taxon>
        <taxon>Aphanothecaceae</taxon>
        <taxon>Gloeothece</taxon>
        <taxon>Gloeothece citriformis</taxon>
    </lineage>
</organism>
<keyword evidence="2" id="KW-1185">Reference proteome</keyword>
<name>B7K9B6_GLOC7</name>
<accession>B7K9B6</accession>
<dbReference type="KEGG" id="cyc:PCC7424_0129"/>